<comment type="caution">
    <text evidence="1">The sequence shown here is derived from an EMBL/GenBank/DDBJ whole genome shotgun (WGS) entry which is preliminary data.</text>
</comment>
<dbReference type="EMBL" id="BEGY01000008">
    <property type="protein sequence ID" value="GAX74628.1"/>
    <property type="molecule type" value="Genomic_DNA"/>
</dbReference>
<reference evidence="1 2" key="1">
    <citation type="submission" date="2017-08" db="EMBL/GenBank/DDBJ databases">
        <title>Acidophilic green algal genome provides insights into adaptation to an acidic environment.</title>
        <authorList>
            <person name="Hirooka S."/>
            <person name="Hirose Y."/>
            <person name="Kanesaki Y."/>
            <person name="Higuchi S."/>
            <person name="Fujiwara T."/>
            <person name="Onuma R."/>
            <person name="Era A."/>
            <person name="Ohbayashi R."/>
            <person name="Uzuka A."/>
            <person name="Nozaki H."/>
            <person name="Yoshikawa H."/>
            <person name="Miyagishima S.Y."/>
        </authorList>
    </citation>
    <scope>NUCLEOTIDE SEQUENCE [LARGE SCALE GENOMIC DNA]</scope>
    <source>
        <strain evidence="1 2">NIES-2499</strain>
    </source>
</reference>
<evidence type="ECO:0000313" key="2">
    <source>
        <dbReference type="Proteomes" id="UP000232323"/>
    </source>
</evidence>
<dbReference type="AlphaFoldDB" id="A0A250WUX6"/>
<sequence>MVVGEGNELNIVNMEQLGFQAGEKVLFGEIVENGKLLKMSVMGYSVEGKMKVAVGVAADVEMDMVEGTKIVVVADIVGWNYDESRG</sequence>
<protein>
    <submittedName>
        <fullName evidence="1">Uncharacterized protein</fullName>
    </submittedName>
</protein>
<gene>
    <name evidence="1" type="ORF">CEUSTIGMA_g2076.t1</name>
</gene>
<dbReference type="Proteomes" id="UP000232323">
    <property type="component" value="Unassembled WGS sequence"/>
</dbReference>
<keyword evidence="2" id="KW-1185">Reference proteome</keyword>
<proteinExistence type="predicted"/>
<evidence type="ECO:0000313" key="1">
    <source>
        <dbReference type="EMBL" id="GAX74628.1"/>
    </source>
</evidence>
<name>A0A250WUX6_9CHLO</name>
<organism evidence="1 2">
    <name type="scientific">Chlamydomonas eustigma</name>
    <dbReference type="NCBI Taxonomy" id="1157962"/>
    <lineage>
        <taxon>Eukaryota</taxon>
        <taxon>Viridiplantae</taxon>
        <taxon>Chlorophyta</taxon>
        <taxon>core chlorophytes</taxon>
        <taxon>Chlorophyceae</taxon>
        <taxon>CS clade</taxon>
        <taxon>Chlamydomonadales</taxon>
        <taxon>Chlamydomonadaceae</taxon>
        <taxon>Chlamydomonas</taxon>
    </lineage>
</organism>
<accession>A0A250WUX6</accession>